<evidence type="ECO:0000313" key="8">
    <source>
        <dbReference type="Proteomes" id="UP000018837"/>
    </source>
</evidence>
<dbReference type="EMBL" id="AYUF01000481">
    <property type="protein sequence ID" value="ETK01502.1"/>
    <property type="molecule type" value="Genomic_DNA"/>
</dbReference>
<dbReference type="InterPro" id="IPR053879">
    <property type="entry name" value="HYDIN_VesB_CFA65-like_Ig"/>
</dbReference>
<dbReference type="PANTHER" id="PTHR37833:SF1">
    <property type="entry name" value="SIGNAL PEPTIDE PROTEIN"/>
    <property type="match status" value="1"/>
</dbReference>
<dbReference type="Pfam" id="PF07610">
    <property type="entry name" value="DUF1573"/>
    <property type="match status" value="2"/>
</dbReference>
<reference evidence="7 8" key="1">
    <citation type="submission" date="2013-11" db="EMBL/GenBank/DDBJ databases">
        <title>Single cell genomics of uncultured Tannerella BU063 (oral taxon 286).</title>
        <authorList>
            <person name="Beall C.J."/>
            <person name="Campbell A.G."/>
            <person name="Griffen A.L."/>
            <person name="Podar M."/>
            <person name="Leys E.J."/>
        </authorList>
    </citation>
    <scope>NUCLEOTIDE SEQUENCE [LARGE SCALE GENOMIC DNA]</scope>
    <source>
        <strain evidence="7">Cell 2</strain>
    </source>
</reference>
<evidence type="ECO:0000256" key="5">
    <source>
        <dbReference type="ARBA" id="ARBA00023273"/>
    </source>
</evidence>
<keyword evidence="4" id="KW-0969">Cilium</keyword>
<evidence type="ECO:0000259" key="6">
    <source>
        <dbReference type="Pfam" id="PF22544"/>
    </source>
</evidence>
<accession>W2C4T3</accession>
<proteinExistence type="predicted"/>
<dbReference type="Pfam" id="PF22544">
    <property type="entry name" value="HYDIN_VesB_CFA65-like_Ig"/>
    <property type="match status" value="1"/>
</dbReference>
<dbReference type="AlphaFoldDB" id="W2C4T3"/>
<evidence type="ECO:0000256" key="1">
    <source>
        <dbReference type="ARBA" id="ARBA00004138"/>
    </source>
</evidence>
<dbReference type="Proteomes" id="UP000018837">
    <property type="component" value="Unassembled WGS sequence"/>
</dbReference>
<keyword evidence="5" id="KW-0966">Cell projection</keyword>
<comment type="subcellular location">
    <subcellularLocation>
        <location evidence="1">Cell projection</location>
        <location evidence="1">Cilium</location>
    </subcellularLocation>
    <subcellularLocation>
        <location evidence="2">Cytoplasm</location>
    </subcellularLocation>
</comment>
<protein>
    <recommendedName>
        <fullName evidence="6">HYDIN/VesB/CFA65-like Ig-like domain-containing protein</fullName>
    </recommendedName>
</protein>
<evidence type="ECO:0000256" key="3">
    <source>
        <dbReference type="ARBA" id="ARBA00022490"/>
    </source>
</evidence>
<name>W2C4T3_9BACT</name>
<gene>
    <name evidence="7" type="ORF">N425_09390</name>
</gene>
<evidence type="ECO:0000313" key="7">
    <source>
        <dbReference type="EMBL" id="ETK01502.1"/>
    </source>
</evidence>
<feature type="domain" description="HYDIN/VesB/CFA65-like Ig-like" evidence="6">
    <location>
        <begin position="346"/>
        <end position="441"/>
    </location>
</feature>
<dbReference type="InterPro" id="IPR011467">
    <property type="entry name" value="DUF1573"/>
</dbReference>
<dbReference type="InterPro" id="IPR013783">
    <property type="entry name" value="Ig-like_fold"/>
</dbReference>
<keyword evidence="3" id="KW-0963">Cytoplasm</keyword>
<dbReference type="PATRIC" id="fig|1411148.3.peg.1489"/>
<dbReference type="GO" id="GO:0005737">
    <property type="term" value="C:cytoplasm"/>
    <property type="evidence" value="ECO:0007669"/>
    <property type="project" value="UniProtKB-SubCell"/>
</dbReference>
<dbReference type="PANTHER" id="PTHR37833">
    <property type="entry name" value="LIPOPROTEIN-RELATED"/>
    <property type="match status" value="1"/>
</dbReference>
<organism evidence="7 8">
    <name type="scientific">Tannerella sp. oral taxon BU063 isolate Cell 2</name>
    <dbReference type="NCBI Taxonomy" id="1411148"/>
    <lineage>
        <taxon>Bacteria</taxon>
        <taxon>Pseudomonadati</taxon>
        <taxon>Bacteroidota</taxon>
        <taxon>Bacteroidia</taxon>
        <taxon>Bacteroidales</taxon>
        <taxon>Tannerellaceae</taxon>
        <taxon>Tannerella</taxon>
    </lineage>
</organism>
<sequence>MFIGQTVHDFGRIDEKKGAVKHDFILRNDGQAPLELQRVTCANRSVITRWSRTPIAPGQTARLEVTYNPAGHSGDFSILIDVLSSASSEATALVIKGSVKPNPNAPKQPMADFSPDQWTFDFGKIKEEDGFAMHVFRIKNTGTAPLNISHVQSSCGCAEPEWTRTPIPAGGIGDVVITYDPTDRPGPFRKNITVYSDAKGGRHKLTITGEVIAKARSQKILFPDTIGRIGTQQRRFDFYLLREREIASQEVWIENLSDEDIRLSFSHLPAYVHVDAPRLLAPHKAERIKVTVDAKAIHGKGRTEGYLVWKSEDAKGREIASREIPVAVNVVDDFSTLSQADKDAGPALSLSATVIDFSAKKGATKQQLTITNTGHAPLVFHSITCDASWVKVSGNKKKELRPRESMTLTFALKDKAHKGATDLYIVCNDPQGPVRIVRIKAE</sequence>
<dbReference type="Gene3D" id="2.60.40.10">
    <property type="entry name" value="Immunoglobulins"/>
    <property type="match status" value="4"/>
</dbReference>
<evidence type="ECO:0000256" key="2">
    <source>
        <dbReference type="ARBA" id="ARBA00004496"/>
    </source>
</evidence>
<comment type="caution">
    <text evidence="7">The sequence shown here is derived from an EMBL/GenBank/DDBJ whole genome shotgun (WGS) entry which is preliminary data.</text>
</comment>
<evidence type="ECO:0000256" key="4">
    <source>
        <dbReference type="ARBA" id="ARBA00023069"/>
    </source>
</evidence>